<feature type="chain" id="PRO_5035819062" evidence="3">
    <location>
        <begin position="23"/>
        <end position="308"/>
    </location>
</feature>
<gene>
    <name evidence="4" type="ORF">GE061_014236</name>
</gene>
<dbReference type="PROSITE" id="PS50068">
    <property type="entry name" value="LDLRA_2"/>
    <property type="match status" value="1"/>
</dbReference>
<dbReference type="Gene3D" id="4.10.400.10">
    <property type="entry name" value="Low-density Lipoprotein Receptor"/>
    <property type="match status" value="1"/>
</dbReference>
<keyword evidence="3" id="KW-0732">Signal</keyword>
<dbReference type="PROSITE" id="PS01209">
    <property type="entry name" value="LDLRA_1"/>
    <property type="match status" value="1"/>
</dbReference>
<feature type="disulfide bond" evidence="2">
    <location>
        <begin position="274"/>
        <end position="286"/>
    </location>
</feature>
<comment type="caution">
    <text evidence="4">The sequence shown here is derived from an EMBL/GenBank/DDBJ whole genome shotgun (WGS) entry which is preliminary data.</text>
</comment>
<feature type="signal peptide" evidence="3">
    <location>
        <begin position="1"/>
        <end position="22"/>
    </location>
</feature>
<dbReference type="OrthoDB" id="6605119at2759"/>
<evidence type="ECO:0000256" key="3">
    <source>
        <dbReference type="SAM" id="SignalP"/>
    </source>
</evidence>
<name>A0A8S9XPZ0_APOLU</name>
<evidence type="ECO:0000256" key="2">
    <source>
        <dbReference type="PROSITE-ProRule" id="PRU00124"/>
    </source>
</evidence>
<protein>
    <submittedName>
        <fullName evidence="4">Uncharacterized protein</fullName>
    </submittedName>
</protein>
<dbReference type="InterPro" id="IPR023415">
    <property type="entry name" value="LDLR_class-A_CS"/>
</dbReference>
<sequence length="308" mass="34895">MSPCNMLKTAVFVLFLSSNVLAVPPEPPQPTPSTIPEVINSTSNEIEETPTTVQVSGGQTSDFRSAFMGYEKRIRSFIASIRRGYLAMNTDARVQKCHEEKTEVIVDEKPCLEFNVDQLMVEQSFQRFKILLLEPLNILIRELEFQISSFKQAVVATDLLSDITAQLCEGQETTCFPEAAELLERKQQLNKQRRMNITLEMINIQEQAEVVSENVNFLKEQTFAQISQSIQKYNCCLKTFNFTVKDCDKIPEIVKTTMLPLDSSLPGLIKRRPCTLRDFQCDNKRCVPDSAVCDGYDDCGDSSDEKDC</sequence>
<dbReference type="EMBL" id="WIXP02000005">
    <property type="protein sequence ID" value="KAF6211122.1"/>
    <property type="molecule type" value="Genomic_DNA"/>
</dbReference>
<dbReference type="SMART" id="SM00192">
    <property type="entry name" value="LDLa"/>
    <property type="match status" value="1"/>
</dbReference>
<proteinExistence type="predicted"/>
<dbReference type="Pfam" id="PF00057">
    <property type="entry name" value="Ldl_recept_a"/>
    <property type="match status" value="1"/>
</dbReference>
<dbReference type="SUPFAM" id="SSF57424">
    <property type="entry name" value="LDL receptor-like module"/>
    <property type="match status" value="1"/>
</dbReference>
<keyword evidence="5" id="KW-1185">Reference proteome</keyword>
<evidence type="ECO:0000313" key="4">
    <source>
        <dbReference type="EMBL" id="KAF6211122.1"/>
    </source>
</evidence>
<dbReference type="InterPro" id="IPR036055">
    <property type="entry name" value="LDL_receptor-like_sf"/>
</dbReference>
<keyword evidence="1 2" id="KW-1015">Disulfide bond</keyword>
<accession>A0A8S9XPZ0</accession>
<organism evidence="4 5">
    <name type="scientific">Apolygus lucorum</name>
    <name type="common">Small green plant bug</name>
    <name type="synonym">Lygocoris lucorum</name>
    <dbReference type="NCBI Taxonomy" id="248454"/>
    <lineage>
        <taxon>Eukaryota</taxon>
        <taxon>Metazoa</taxon>
        <taxon>Ecdysozoa</taxon>
        <taxon>Arthropoda</taxon>
        <taxon>Hexapoda</taxon>
        <taxon>Insecta</taxon>
        <taxon>Pterygota</taxon>
        <taxon>Neoptera</taxon>
        <taxon>Paraneoptera</taxon>
        <taxon>Hemiptera</taxon>
        <taxon>Heteroptera</taxon>
        <taxon>Panheteroptera</taxon>
        <taxon>Cimicomorpha</taxon>
        <taxon>Miridae</taxon>
        <taxon>Mirini</taxon>
        <taxon>Apolygus</taxon>
    </lineage>
</organism>
<feature type="disulfide bond" evidence="2">
    <location>
        <begin position="281"/>
        <end position="299"/>
    </location>
</feature>
<reference evidence="4" key="1">
    <citation type="journal article" date="2021" name="Mol. Ecol. Resour.">
        <title>Apolygus lucorum genome provides insights into omnivorousness and mesophyll feeding.</title>
        <authorList>
            <person name="Liu Y."/>
            <person name="Liu H."/>
            <person name="Wang H."/>
            <person name="Huang T."/>
            <person name="Liu B."/>
            <person name="Yang B."/>
            <person name="Yin L."/>
            <person name="Li B."/>
            <person name="Zhang Y."/>
            <person name="Zhang S."/>
            <person name="Jiang F."/>
            <person name="Zhang X."/>
            <person name="Ren Y."/>
            <person name="Wang B."/>
            <person name="Wang S."/>
            <person name="Lu Y."/>
            <person name="Wu K."/>
            <person name="Fan W."/>
            <person name="Wang G."/>
        </authorList>
    </citation>
    <scope>NUCLEOTIDE SEQUENCE</scope>
    <source>
        <strain evidence="4">12Hb</strain>
    </source>
</reference>
<dbReference type="AlphaFoldDB" id="A0A8S9XPZ0"/>
<dbReference type="InterPro" id="IPR002172">
    <property type="entry name" value="LDrepeatLR_classA_rpt"/>
</dbReference>
<feature type="disulfide bond" evidence="2">
    <location>
        <begin position="293"/>
        <end position="308"/>
    </location>
</feature>
<dbReference type="Proteomes" id="UP000466442">
    <property type="component" value="Linkage Group LG5"/>
</dbReference>
<dbReference type="CDD" id="cd00112">
    <property type="entry name" value="LDLa"/>
    <property type="match status" value="1"/>
</dbReference>
<evidence type="ECO:0000313" key="5">
    <source>
        <dbReference type="Proteomes" id="UP000466442"/>
    </source>
</evidence>
<evidence type="ECO:0000256" key="1">
    <source>
        <dbReference type="ARBA" id="ARBA00023157"/>
    </source>
</evidence>